<dbReference type="InterPro" id="IPR020846">
    <property type="entry name" value="MFS_dom"/>
</dbReference>
<dbReference type="SUPFAM" id="SSF103473">
    <property type="entry name" value="MFS general substrate transporter"/>
    <property type="match status" value="1"/>
</dbReference>
<keyword evidence="6 7" id="KW-0472">Membrane</keyword>
<dbReference type="InterPro" id="IPR036259">
    <property type="entry name" value="MFS_trans_sf"/>
</dbReference>
<dbReference type="RefSeq" id="WP_204203094.1">
    <property type="nucleotide sequence ID" value="NZ_JAFELM010000026.1"/>
</dbReference>
<dbReference type="Gene3D" id="1.20.1250.20">
    <property type="entry name" value="MFS general substrate transporter like domains"/>
    <property type="match status" value="2"/>
</dbReference>
<feature type="transmembrane region" description="Helical" evidence="7">
    <location>
        <begin position="305"/>
        <end position="321"/>
    </location>
</feature>
<dbReference type="PROSITE" id="PS00216">
    <property type="entry name" value="SUGAR_TRANSPORT_1"/>
    <property type="match status" value="1"/>
</dbReference>
<evidence type="ECO:0000256" key="2">
    <source>
        <dbReference type="ARBA" id="ARBA00022448"/>
    </source>
</evidence>
<dbReference type="InterPro" id="IPR011701">
    <property type="entry name" value="MFS"/>
</dbReference>
<organism evidence="9 10">
    <name type="scientific">Bacillus suaedaesalsae</name>
    <dbReference type="NCBI Taxonomy" id="2810349"/>
    <lineage>
        <taxon>Bacteria</taxon>
        <taxon>Bacillati</taxon>
        <taxon>Bacillota</taxon>
        <taxon>Bacilli</taxon>
        <taxon>Bacillales</taxon>
        <taxon>Bacillaceae</taxon>
        <taxon>Bacillus</taxon>
    </lineage>
</organism>
<dbReference type="CDD" id="cd17329">
    <property type="entry name" value="MFS_MdtH_MDR_like"/>
    <property type="match status" value="1"/>
</dbReference>
<keyword evidence="2" id="KW-0813">Transport</keyword>
<feature type="transmembrane region" description="Helical" evidence="7">
    <location>
        <begin position="101"/>
        <end position="118"/>
    </location>
</feature>
<protein>
    <submittedName>
        <fullName evidence="9">MFS transporter</fullName>
    </submittedName>
</protein>
<accession>A0ABS2DGX2</accession>
<feature type="transmembrane region" description="Helical" evidence="7">
    <location>
        <begin position="367"/>
        <end position="388"/>
    </location>
</feature>
<comment type="caution">
    <text evidence="9">The sequence shown here is derived from an EMBL/GenBank/DDBJ whole genome shotgun (WGS) entry which is preliminary data.</text>
</comment>
<keyword evidence="3" id="KW-1003">Cell membrane</keyword>
<dbReference type="InterPro" id="IPR005829">
    <property type="entry name" value="Sugar_transporter_CS"/>
</dbReference>
<dbReference type="EMBL" id="JAFELM010000026">
    <property type="protein sequence ID" value="MBM6617723.1"/>
    <property type="molecule type" value="Genomic_DNA"/>
</dbReference>
<name>A0ABS2DGX2_9BACI</name>
<feature type="transmembrane region" description="Helical" evidence="7">
    <location>
        <begin position="165"/>
        <end position="182"/>
    </location>
</feature>
<reference evidence="9 10" key="1">
    <citation type="submission" date="2021-02" db="EMBL/GenBank/DDBJ databases">
        <title>Bacillus sp. RD4P76, an endophyte from a halophyte.</title>
        <authorList>
            <person name="Sun J.-Q."/>
        </authorList>
    </citation>
    <scope>NUCLEOTIDE SEQUENCE [LARGE SCALE GENOMIC DNA]</scope>
    <source>
        <strain evidence="9 10">RD4P76</strain>
    </source>
</reference>
<feature type="transmembrane region" description="Helical" evidence="7">
    <location>
        <begin position="139"/>
        <end position="159"/>
    </location>
</feature>
<feature type="domain" description="Major facilitator superfamily (MFS) profile" evidence="8">
    <location>
        <begin position="1"/>
        <end position="416"/>
    </location>
</feature>
<dbReference type="Proteomes" id="UP001518925">
    <property type="component" value="Unassembled WGS sequence"/>
</dbReference>
<feature type="transmembrane region" description="Helical" evidence="7">
    <location>
        <begin position="327"/>
        <end position="346"/>
    </location>
</feature>
<dbReference type="PANTHER" id="PTHR23517:SF3">
    <property type="entry name" value="INTEGRAL MEMBRANE TRANSPORT PROTEIN"/>
    <property type="match status" value="1"/>
</dbReference>
<dbReference type="Pfam" id="PF07690">
    <property type="entry name" value="MFS_1"/>
    <property type="match status" value="2"/>
</dbReference>
<evidence type="ECO:0000313" key="10">
    <source>
        <dbReference type="Proteomes" id="UP001518925"/>
    </source>
</evidence>
<feature type="transmembrane region" description="Helical" evidence="7">
    <location>
        <begin position="12"/>
        <end position="34"/>
    </location>
</feature>
<feature type="transmembrane region" description="Helical" evidence="7">
    <location>
        <begin position="224"/>
        <end position="249"/>
    </location>
</feature>
<dbReference type="InterPro" id="IPR050171">
    <property type="entry name" value="MFS_Transporters"/>
</dbReference>
<sequence length="429" mass="48535">MRLRDWDINLKVRLYGEFLVNVIFWMFFPFMAIYFSDEFGKENAGLLLIVSQIFGVIANLIGGYCADHFGRKRMMVISTYGQGFSFLLFAFANSPWYESPIISFISFTIIGVFGSFYWPASQAMVADVVEEKDRNSVFAIFYTGINIAVVFGPIIGGIFFFQHRFGLLLAAAIVSFILAILLQKVVRETAPMLVDNTEPAPRVTWFGAIKQQILDYKVIVQDKIFLLFIVAGVLAAQAFMQLDLLMAVYTKELVPLQTLLSFGDWKLDIGGEKAFGLIVASNGLLVALLTVFITRQADKFRERDVFITSALMYGVGIFLFGQTTWIWILLVAILIFTLAEIMVVGIQQSFVSKLAPDHMRGQYFAAASLRFTIGRTFAPISISLTMWIGYDWTFVILAFLCVASAFIYYLMYQQFEKKKKSVELEKVSV</sequence>
<evidence type="ECO:0000313" key="9">
    <source>
        <dbReference type="EMBL" id="MBM6617723.1"/>
    </source>
</evidence>
<evidence type="ECO:0000256" key="7">
    <source>
        <dbReference type="SAM" id="Phobius"/>
    </source>
</evidence>
<feature type="transmembrane region" description="Helical" evidence="7">
    <location>
        <begin position="77"/>
        <end position="95"/>
    </location>
</feature>
<dbReference type="PANTHER" id="PTHR23517">
    <property type="entry name" value="RESISTANCE PROTEIN MDTM, PUTATIVE-RELATED-RELATED"/>
    <property type="match status" value="1"/>
</dbReference>
<evidence type="ECO:0000259" key="8">
    <source>
        <dbReference type="PROSITE" id="PS50850"/>
    </source>
</evidence>
<gene>
    <name evidence="9" type="ORF">JR050_08585</name>
</gene>
<evidence type="ECO:0000256" key="1">
    <source>
        <dbReference type="ARBA" id="ARBA00004651"/>
    </source>
</evidence>
<evidence type="ECO:0000256" key="5">
    <source>
        <dbReference type="ARBA" id="ARBA00022989"/>
    </source>
</evidence>
<evidence type="ECO:0000256" key="4">
    <source>
        <dbReference type="ARBA" id="ARBA00022692"/>
    </source>
</evidence>
<keyword evidence="4 7" id="KW-0812">Transmembrane</keyword>
<keyword evidence="10" id="KW-1185">Reference proteome</keyword>
<comment type="subcellular location">
    <subcellularLocation>
        <location evidence="1">Cell membrane</location>
        <topology evidence="1">Multi-pass membrane protein</topology>
    </subcellularLocation>
</comment>
<evidence type="ECO:0000256" key="3">
    <source>
        <dbReference type="ARBA" id="ARBA00022475"/>
    </source>
</evidence>
<keyword evidence="5 7" id="KW-1133">Transmembrane helix</keyword>
<evidence type="ECO:0000256" key="6">
    <source>
        <dbReference type="ARBA" id="ARBA00023136"/>
    </source>
</evidence>
<feature type="transmembrane region" description="Helical" evidence="7">
    <location>
        <begin position="394"/>
        <end position="411"/>
    </location>
</feature>
<feature type="transmembrane region" description="Helical" evidence="7">
    <location>
        <begin position="46"/>
        <end position="65"/>
    </location>
</feature>
<feature type="transmembrane region" description="Helical" evidence="7">
    <location>
        <begin position="274"/>
        <end position="293"/>
    </location>
</feature>
<dbReference type="PROSITE" id="PS50850">
    <property type="entry name" value="MFS"/>
    <property type="match status" value="1"/>
</dbReference>
<proteinExistence type="predicted"/>